<sequence>MEGIPEVQTEQHSVRMSIDFSYRFQNHLVLAKADDSHKSHAEVKKSTVGKAQDNSRYIPVEREWAKGKESRQVMAQKLESEQTNVGSRFMLQRWQQETTLDQPYHNLEAVKKHADRGDAHQTSMQNENDSSIEYFER</sequence>
<feature type="region of interest" description="Disordered" evidence="1">
    <location>
        <begin position="34"/>
        <end position="54"/>
    </location>
</feature>
<dbReference type="Proteomes" id="UP001166286">
    <property type="component" value="Unassembled WGS sequence"/>
</dbReference>
<organism evidence="2 3">
    <name type="scientific">Cladonia borealis</name>
    <dbReference type="NCBI Taxonomy" id="184061"/>
    <lineage>
        <taxon>Eukaryota</taxon>
        <taxon>Fungi</taxon>
        <taxon>Dikarya</taxon>
        <taxon>Ascomycota</taxon>
        <taxon>Pezizomycotina</taxon>
        <taxon>Lecanoromycetes</taxon>
        <taxon>OSLEUM clade</taxon>
        <taxon>Lecanoromycetidae</taxon>
        <taxon>Lecanorales</taxon>
        <taxon>Lecanorineae</taxon>
        <taxon>Cladoniaceae</taxon>
        <taxon>Cladonia</taxon>
    </lineage>
</organism>
<feature type="compositionally biased region" description="Polar residues" evidence="1">
    <location>
        <begin position="120"/>
        <end position="131"/>
    </location>
</feature>
<name>A0AA39QYY1_9LECA</name>
<proteinExistence type="predicted"/>
<reference evidence="2" key="1">
    <citation type="submission" date="2023-03" db="EMBL/GenBank/DDBJ databases">
        <title>Complete genome of Cladonia borealis.</title>
        <authorList>
            <person name="Park H."/>
        </authorList>
    </citation>
    <scope>NUCLEOTIDE SEQUENCE</scope>
    <source>
        <strain evidence="2">ANT050790</strain>
    </source>
</reference>
<feature type="compositionally biased region" description="Basic and acidic residues" evidence="1">
    <location>
        <begin position="34"/>
        <end position="45"/>
    </location>
</feature>
<keyword evidence="3" id="KW-1185">Reference proteome</keyword>
<evidence type="ECO:0000256" key="1">
    <source>
        <dbReference type="SAM" id="MobiDB-lite"/>
    </source>
</evidence>
<evidence type="ECO:0000313" key="3">
    <source>
        <dbReference type="Proteomes" id="UP001166286"/>
    </source>
</evidence>
<protein>
    <submittedName>
        <fullName evidence="2">Uncharacterized protein</fullName>
    </submittedName>
</protein>
<evidence type="ECO:0000313" key="2">
    <source>
        <dbReference type="EMBL" id="KAK0510278.1"/>
    </source>
</evidence>
<dbReference type="EMBL" id="JAFEKC020000017">
    <property type="protein sequence ID" value="KAK0510278.1"/>
    <property type="molecule type" value="Genomic_DNA"/>
</dbReference>
<dbReference type="AlphaFoldDB" id="A0AA39QYY1"/>
<accession>A0AA39QYY1</accession>
<feature type="compositionally biased region" description="Basic and acidic residues" evidence="1">
    <location>
        <begin position="108"/>
        <end position="119"/>
    </location>
</feature>
<gene>
    <name evidence="2" type="ORF">JMJ35_007672</name>
</gene>
<feature type="region of interest" description="Disordered" evidence="1">
    <location>
        <begin position="105"/>
        <end position="137"/>
    </location>
</feature>
<comment type="caution">
    <text evidence="2">The sequence shown here is derived from an EMBL/GenBank/DDBJ whole genome shotgun (WGS) entry which is preliminary data.</text>
</comment>